<dbReference type="Pfam" id="PF21597">
    <property type="entry name" value="TetR_C_43"/>
    <property type="match status" value="1"/>
</dbReference>
<keyword evidence="1" id="KW-0805">Transcription regulation</keyword>
<proteinExistence type="predicted"/>
<evidence type="ECO:0000259" key="5">
    <source>
        <dbReference type="PROSITE" id="PS50977"/>
    </source>
</evidence>
<dbReference type="SUPFAM" id="SSF46689">
    <property type="entry name" value="Homeodomain-like"/>
    <property type="match status" value="1"/>
</dbReference>
<dbReference type="PROSITE" id="PS50977">
    <property type="entry name" value="HTH_TETR_2"/>
    <property type="match status" value="1"/>
</dbReference>
<dbReference type="InterPro" id="IPR049445">
    <property type="entry name" value="TetR_SbtR-like_C"/>
</dbReference>
<dbReference type="InterPro" id="IPR050109">
    <property type="entry name" value="HTH-type_TetR-like_transc_reg"/>
</dbReference>
<evidence type="ECO:0000256" key="4">
    <source>
        <dbReference type="PROSITE-ProRule" id="PRU00335"/>
    </source>
</evidence>
<dbReference type="PANTHER" id="PTHR30055">
    <property type="entry name" value="HTH-TYPE TRANSCRIPTIONAL REGULATOR RUTR"/>
    <property type="match status" value="1"/>
</dbReference>
<keyword evidence="3" id="KW-0804">Transcription</keyword>
<keyword evidence="2 4" id="KW-0238">DNA-binding</keyword>
<dbReference type="RefSeq" id="WP_259865798.1">
    <property type="nucleotide sequence ID" value="NZ_BAAAST010000003.1"/>
</dbReference>
<feature type="DNA-binding region" description="H-T-H motif" evidence="4">
    <location>
        <begin position="41"/>
        <end position="60"/>
    </location>
</feature>
<name>A0ABY5WAF8_9ACTN</name>
<sequence length="203" mass="22240">MAESVAAPTRRRRPRADAQRSVEQILRAAELLVARDGPSVALEEIAREAGVGPATLYRHFPSRMHLFERVYRDRTARVAEHALALTGVEEPTEALLQWLREFVALGIEARGVLSTLMSQGLRETDPTANAEWGHALVVKAAGRLLERAQAAGSVRRDINAEDLVTLVSGVIVALESRANVDAAHHHASAERTLRVIIDGLIKR</sequence>
<reference evidence="6" key="1">
    <citation type="submission" date="2021-04" db="EMBL/GenBank/DDBJ databases">
        <authorList>
            <person name="Hartkoorn R.C."/>
            <person name="Beaudoing E."/>
            <person name="Hot D."/>
        </authorList>
    </citation>
    <scope>NUCLEOTIDE SEQUENCE</scope>
    <source>
        <strain evidence="6">NRRL B-16292</strain>
    </source>
</reference>
<dbReference type="SUPFAM" id="SSF48498">
    <property type="entry name" value="Tetracyclin repressor-like, C-terminal domain"/>
    <property type="match status" value="1"/>
</dbReference>
<feature type="domain" description="HTH tetR-type" evidence="5">
    <location>
        <begin position="19"/>
        <end position="78"/>
    </location>
</feature>
<accession>A0ABY5WAF8</accession>
<evidence type="ECO:0000256" key="3">
    <source>
        <dbReference type="ARBA" id="ARBA00023163"/>
    </source>
</evidence>
<dbReference type="InterPro" id="IPR036271">
    <property type="entry name" value="Tet_transcr_reg_TetR-rel_C_sf"/>
</dbReference>
<dbReference type="PANTHER" id="PTHR30055:SF234">
    <property type="entry name" value="HTH-TYPE TRANSCRIPTIONAL REGULATOR BETI"/>
    <property type="match status" value="1"/>
</dbReference>
<dbReference type="Proteomes" id="UP001059617">
    <property type="component" value="Chromosome"/>
</dbReference>
<dbReference type="Gene3D" id="1.10.357.10">
    <property type="entry name" value="Tetracycline Repressor, domain 2"/>
    <property type="match status" value="1"/>
</dbReference>
<evidence type="ECO:0000313" key="6">
    <source>
        <dbReference type="EMBL" id="UWP86532.1"/>
    </source>
</evidence>
<dbReference type="InterPro" id="IPR009057">
    <property type="entry name" value="Homeodomain-like_sf"/>
</dbReference>
<evidence type="ECO:0000256" key="1">
    <source>
        <dbReference type="ARBA" id="ARBA00023015"/>
    </source>
</evidence>
<dbReference type="EMBL" id="CP073720">
    <property type="protein sequence ID" value="UWP86532.1"/>
    <property type="molecule type" value="Genomic_DNA"/>
</dbReference>
<keyword evidence="7" id="KW-1185">Reference proteome</keyword>
<evidence type="ECO:0000256" key="2">
    <source>
        <dbReference type="ARBA" id="ARBA00023125"/>
    </source>
</evidence>
<dbReference type="PRINTS" id="PR00455">
    <property type="entry name" value="HTHTETR"/>
</dbReference>
<dbReference type="Pfam" id="PF00440">
    <property type="entry name" value="TetR_N"/>
    <property type="match status" value="1"/>
</dbReference>
<dbReference type="InterPro" id="IPR001647">
    <property type="entry name" value="HTH_TetR"/>
</dbReference>
<protein>
    <submittedName>
        <fullName evidence="6">TetR/AcrR family transcriptional regulator</fullName>
    </submittedName>
</protein>
<gene>
    <name evidence="6" type="ORF">Dfulv_20750</name>
</gene>
<organism evidence="6 7">
    <name type="scientific">Dactylosporangium fulvum</name>
    <dbReference type="NCBI Taxonomy" id="53359"/>
    <lineage>
        <taxon>Bacteria</taxon>
        <taxon>Bacillati</taxon>
        <taxon>Actinomycetota</taxon>
        <taxon>Actinomycetes</taxon>
        <taxon>Micromonosporales</taxon>
        <taxon>Micromonosporaceae</taxon>
        <taxon>Dactylosporangium</taxon>
    </lineage>
</organism>
<reference evidence="6" key="2">
    <citation type="submission" date="2022-09" db="EMBL/GenBank/DDBJ databases">
        <title>Biosynthetic gene clusters of Dactylosporangioum fulvum.</title>
        <authorList>
            <person name="Caradec T."/>
        </authorList>
    </citation>
    <scope>NUCLEOTIDE SEQUENCE</scope>
    <source>
        <strain evidence="6">NRRL B-16292</strain>
    </source>
</reference>
<evidence type="ECO:0000313" key="7">
    <source>
        <dbReference type="Proteomes" id="UP001059617"/>
    </source>
</evidence>